<gene>
    <name evidence="2" type="ORF">BU26DRAFT_440732</name>
</gene>
<feature type="region of interest" description="Disordered" evidence="1">
    <location>
        <begin position="275"/>
        <end position="350"/>
    </location>
</feature>
<accession>A0A6A6HUB8</accession>
<evidence type="ECO:0000313" key="3">
    <source>
        <dbReference type="Proteomes" id="UP000800094"/>
    </source>
</evidence>
<dbReference type="AlphaFoldDB" id="A0A6A6HUB8"/>
<dbReference type="RefSeq" id="XP_033676362.1">
    <property type="nucleotide sequence ID" value="XM_033824413.1"/>
</dbReference>
<evidence type="ECO:0000313" key="2">
    <source>
        <dbReference type="EMBL" id="KAF2241358.1"/>
    </source>
</evidence>
<reference evidence="2" key="1">
    <citation type="journal article" date="2020" name="Stud. Mycol.">
        <title>101 Dothideomycetes genomes: a test case for predicting lifestyles and emergence of pathogens.</title>
        <authorList>
            <person name="Haridas S."/>
            <person name="Albert R."/>
            <person name="Binder M."/>
            <person name="Bloem J."/>
            <person name="Labutti K."/>
            <person name="Salamov A."/>
            <person name="Andreopoulos B."/>
            <person name="Baker S."/>
            <person name="Barry K."/>
            <person name="Bills G."/>
            <person name="Bluhm B."/>
            <person name="Cannon C."/>
            <person name="Castanera R."/>
            <person name="Culley D."/>
            <person name="Daum C."/>
            <person name="Ezra D."/>
            <person name="Gonzalez J."/>
            <person name="Henrissat B."/>
            <person name="Kuo A."/>
            <person name="Liang C."/>
            <person name="Lipzen A."/>
            <person name="Lutzoni F."/>
            <person name="Magnuson J."/>
            <person name="Mondo S."/>
            <person name="Nolan M."/>
            <person name="Ohm R."/>
            <person name="Pangilinan J."/>
            <person name="Park H.-J."/>
            <person name="Ramirez L."/>
            <person name="Alfaro M."/>
            <person name="Sun H."/>
            <person name="Tritt A."/>
            <person name="Yoshinaga Y."/>
            <person name="Zwiers L.-H."/>
            <person name="Turgeon B."/>
            <person name="Goodwin S."/>
            <person name="Spatafora J."/>
            <person name="Crous P."/>
            <person name="Grigoriev I."/>
        </authorList>
    </citation>
    <scope>NUCLEOTIDE SEQUENCE</scope>
    <source>
        <strain evidence="2">CBS 122368</strain>
    </source>
</reference>
<dbReference type="OrthoDB" id="5419928at2759"/>
<evidence type="ECO:0000256" key="1">
    <source>
        <dbReference type="SAM" id="MobiDB-lite"/>
    </source>
</evidence>
<dbReference type="EMBL" id="ML987212">
    <property type="protein sequence ID" value="KAF2241358.1"/>
    <property type="molecule type" value="Genomic_DNA"/>
</dbReference>
<dbReference type="Proteomes" id="UP000800094">
    <property type="component" value="Unassembled WGS sequence"/>
</dbReference>
<name>A0A6A6HUB8_9PLEO</name>
<feature type="non-terminal residue" evidence="2">
    <location>
        <position position="1"/>
    </location>
</feature>
<feature type="region of interest" description="Disordered" evidence="1">
    <location>
        <begin position="1"/>
        <end position="22"/>
    </location>
</feature>
<proteinExistence type="predicted"/>
<feature type="compositionally biased region" description="Basic and acidic residues" evidence="1">
    <location>
        <begin position="12"/>
        <end position="22"/>
    </location>
</feature>
<sequence length="350" mass="40440">PPPIAPQSFEVSSRDELIKDGGRPACSTQKLSHILAEPTTRCTAILPWLSDDPDTETGTGEIKTVFSRQFTRWWNFRKSQWSNRGLDDSEEGFSAFLEANRRRYEEMGAQAMVSAPSFNETIRRQWQHMPTSKQLPDGQSFSAYKDAVQTRLTPHHFTRRLQLKKNPHQQDVWTNWLEYLNFEKWCLEPLTATAESLEQQFLESWKLLSARDPDSNIASSRPLEVAQAERDASNKTIRDFIRETKPYKCAQAAAFYQRHRVEWVIREARLMEAKMSQQRKMAKSNTKDDNTKESKKRRRDDEEEISPESQSKRAKGRVGSENAASGATRDRPHTRSVRRSARHTGLQNGI</sequence>
<keyword evidence="3" id="KW-1185">Reference proteome</keyword>
<protein>
    <submittedName>
        <fullName evidence="2">Uncharacterized protein</fullName>
    </submittedName>
</protein>
<dbReference type="GeneID" id="54577743"/>
<organism evidence="2 3">
    <name type="scientific">Trematosphaeria pertusa</name>
    <dbReference type="NCBI Taxonomy" id="390896"/>
    <lineage>
        <taxon>Eukaryota</taxon>
        <taxon>Fungi</taxon>
        <taxon>Dikarya</taxon>
        <taxon>Ascomycota</taxon>
        <taxon>Pezizomycotina</taxon>
        <taxon>Dothideomycetes</taxon>
        <taxon>Pleosporomycetidae</taxon>
        <taxon>Pleosporales</taxon>
        <taxon>Massarineae</taxon>
        <taxon>Trematosphaeriaceae</taxon>
        <taxon>Trematosphaeria</taxon>
    </lineage>
</organism>